<keyword evidence="9" id="KW-0175">Coiled coil</keyword>
<feature type="domain" description="Signal transduction histidine kinase subgroup 3 dimerisation and phosphoacceptor" evidence="12">
    <location>
        <begin position="381"/>
        <end position="441"/>
    </location>
</feature>
<dbReference type="EMBL" id="FNON01000004">
    <property type="protein sequence ID" value="SDX94849.1"/>
    <property type="molecule type" value="Genomic_DNA"/>
</dbReference>
<dbReference type="InterPro" id="IPR036890">
    <property type="entry name" value="HATPase_C_sf"/>
</dbReference>
<keyword evidence="5" id="KW-0547">Nucleotide-binding</keyword>
<evidence type="ECO:0000256" key="6">
    <source>
        <dbReference type="ARBA" id="ARBA00022777"/>
    </source>
</evidence>
<dbReference type="PANTHER" id="PTHR24421">
    <property type="entry name" value="NITRATE/NITRITE SENSOR PROTEIN NARX-RELATED"/>
    <property type="match status" value="1"/>
</dbReference>
<evidence type="ECO:0000313" key="13">
    <source>
        <dbReference type="EMBL" id="SDX94849.1"/>
    </source>
</evidence>
<accession>A0A1H3FXJ7</accession>
<reference evidence="13 14" key="1">
    <citation type="submission" date="2016-10" db="EMBL/GenBank/DDBJ databases">
        <authorList>
            <person name="de Groot N.N."/>
        </authorList>
    </citation>
    <scope>NUCLEOTIDE SEQUENCE [LARGE SCALE GENOMIC DNA]</scope>
    <source>
        <strain evidence="13 14">CPCC 202699</strain>
    </source>
</reference>
<evidence type="ECO:0000256" key="8">
    <source>
        <dbReference type="ARBA" id="ARBA00023012"/>
    </source>
</evidence>
<dbReference type="OrthoDB" id="5241729at2"/>
<evidence type="ECO:0000256" key="3">
    <source>
        <dbReference type="ARBA" id="ARBA00022553"/>
    </source>
</evidence>
<dbReference type="CDD" id="cd16917">
    <property type="entry name" value="HATPase_UhpB-NarQ-NarX-like"/>
    <property type="match status" value="1"/>
</dbReference>
<dbReference type="InterPro" id="IPR003594">
    <property type="entry name" value="HATPase_dom"/>
</dbReference>
<feature type="coiled-coil region" evidence="9">
    <location>
        <begin position="357"/>
        <end position="384"/>
    </location>
</feature>
<comment type="catalytic activity">
    <reaction evidence="1">
        <text>ATP + protein L-histidine = ADP + protein N-phospho-L-histidine.</text>
        <dbReference type="EC" id="2.7.13.3"/>
    </reaction>
</comment>
<evidence type="ECO:0000259" key="12">
    <source>
        <dbReference type="Pfam" id="PF07730"/>
    </source>
</evidence>
<keyword evidence="8" id="KW-0902">Two-component regulatory system</keyword>
<evidence type="ECO:0000313" key="14">
    <source>
        <dbReference type="Proteomes" id="UP000199515"/>
    </source>
</evidence>
<dbReference type="Pfam" id="PF07730">
    <property type="entry name" value="HisKA_3"/>
    <property type="match status" value="1"/>
</dbReference>
<organism evidence="13 14">
    <name type="scientific">Amycolatopsis xylanica</name>
    <dbReference type="NCBI Taxonomy" id="589385"/>
    <lineage>
        <taxon>Bacteria</taxon>
        <taxon>Bacillati</taxon>
        <taxon>Actinomycetota</taxon>
        <taxon>Actinomycetes</taxon>
        <taxon>Pseudonocardiales</taxon>
        <taxon>Pseudonocardiaceae</taxon>
        <taxon>Amycolatopsis</taxon>
    </lineage>
</organism>
<evidence type="ECO:0000259" key="11">
    <source>
        <dbReference type="Pfam" id="PF02518"/>
    </source>
</evidence>
<feature type="transmembrane region" description="Helical" evidence="10">
    <location>
        <begin position="64"/>
        <end position="80"/>
    </location>
</feature>
<dbReference type="GO" id="GO:0016020">
    <property type="term" value="C:membrane"/>
    <property type="evidence" value="ECO:0007669"/>
    <property type="project" value="InterPro"/>
</dbReference>
<proteinExistence type="predicted"/>
<feature type="transmembrane region" description="Helical" evidence="10">
    <location>
        <begin position="160"/>
        <end position="182"/>
    </location>
</feature>
<sequence>MTVNAAGQRWWAGAAALAVFAWTMAVSWPADGSLWWQEFPPRVVGVVVIVAGLVVWVRLPSPRIGALMVFGAAVYYLQYLRSADGVLFAVGFCLAYAWMGVAAHVLMTWPTGRLSGRVDWGYVVASYVISIGTQVARYFVDHPTPPWGIGIAKPVTFWGTLGSALGAVMGIGATGIVLWRWLSTAKLRRRPTGPVWLGFIAAASFKIAEAVATVLTTSLAVKTALAWLFTIAVIVMVPLLYLVRWVLRKLAPEVLVNLLVDIKRDYTAFADPAALQHTLSKGLDDPTLTIKYTLDSGELVDIHGRRVFAGAGSTTEVRRRDRLIAVIEHDPALDAQPKVMDAAVAAVGLAIDNARMYATLQAQLEQLRASRRQLAQTAATERQRIQRDLHDETQARFFRILMLLDTAEHEHPSAAVRRAHTELTDAVRTMRQLTQGIYPTVLRDHGLTAAVENLADRAALPVTFAVSPRRWPEEVEVTAYFVISEALANVYKHAKATEAGVRVQAEPGQLVVEVTDNGRGGASALNGLRARAEAVNGRLTFVSPPGHGTTVRAVIPGEALCES</sequence>
<dbReference type="InterPro" id="IPR011712">
    <property type="entry name" value="Sig_transdc_His_kin_sub3_dim/P"/>
</dbReference>
<evidence type="ECO:0000256" key="10">
    <source>
        <dbReference type="SAM" id="Phobius"/>
    </source>
</evidence>
<feature type="transmembrane region" description="Helical" evidence="10">
    <location>
        <begin position="39"/>
        <end position="57"/>
    </location>
</feature>
<evidence type="ECO:0000256" key="7">
    <source>
        <dbReference type="ARBA" id="ARBA00022840"/>
    </source>
</evidence>
<dbReference type="Gene3D" id="3.30.565.10">
    <property type="entry name" value="Histidine kinase-like ATPase, C-terminal domain"/>
    <property type="match status" value="1"/>
</dbReference>
<evidence type="ECO:0000256" key="9">
    <source>
        <dbReference type="SAM" id="Coils"/>
    </source>
</evidence>
<dbReference type="GO" id="GO:0046983">
    <property type="term" value="F:protein dimerization activity"/>
    <property type="evidence" value="ECO:0007669"/>
    <property type="project" value="InterPro"/>
</dbReference>
<gene>
    <name evidence="13" type="ORF">SAMN05421504_10411</name>
</gene>
<dbReference type="PANTHER" id="PTHR24421:SF10">
    <property type="entry name" value="NITRATE_NITRITE SENSOR PROTEIN NARQ"/>
    <property type="match status" value="1"/>
</dbReference>
<name>A0A1H3FXJ7_9PSEU</name>
<evidence type="ECO:0000256" key="1">
    <source>
        <dbReference type="ARBA" id="ARBA00000085"/>
    </source>
</evidence>
<keyword evidence="6 13" id="KW-0418">Kinase</keyword>
<keyword evidence="10" id="KW-0812">Transmembrane</keyword>
<protein>
    <recommendedName>
        <fullName evidence="2">histidine kinase</fullName>
        <ecNumber evidence="2">2.7.13.3</ecNumber>
    </recommendedName>
</protein>
<dbReference type="Gene3D" id="1.20.5.1930">
    <property type="match status" value="1"/>
</dbReference>
<feature type="transmembrane region" description="Helical" evidence="10">
    <location>
        <begin position="224"/>
        <end position="243"/>
    </location>
</feature>
<feature type="domain" description="Histidine kinase/HSP90-like ATPase" evidence="11">
    <location>
        <begin position="477"/>
        <end position="556"/>
    </location>
</feature>
<keyword evidence="14" id="KW-1185">Reference proteome</keyword>
<keyword evidence="10" id="KW-1133">Transmembrane helix</keyword>
<keyword evidence="7" id="KW-0067">ATP-binding</keyword>
<feature type="transmembrane region" description="Helical" evidence="10">
    <location>
        <begin position="120"/>
        <end position="140"/>
    </location>
</feature>
<dbReference type="GO" id="GO:0000155">
    <property type="term" value="F:phosphorelay sensor kinase activity"/>
    <property type="evidence" value="ECO:0007669"/>
    <property type="project" value="InterPro"/>
</dbReference>
<evidence type="ECO:0000256" key="5">
    <source>
        <dbReference type="ARBA" id="ARBA00022741"/>
    </source>
</evidence>
<evidence type="ECO:0000256" key="2">
    <source>
        <dbReference type="ARBA" id="ARBA00012438"/>
    </source>
</evidence>
<evidence type="ECO:0000256" key="4">
    <source>
        <dbReference type="ARBA" id="ARBA00022679"/>
    </source>
</evidence>
<dbReference type="RefSeq" id="WP_143047100.1">
    <property type="nucleotide sequence ID" value="NZ_FNON01000004.1"/>
</dbReference>
<dbReference type="SUPFAM" id="SSF55874">
    <property type="entry name" value="ATPase domain of HSP90 chaperone/DNA topoisomerase II/histidine kinase"/>
    <property type="match status" value="1"/>
</dbReference>
<feature type="transmembrane region" description="Helical" evidence="10">
    <location>
        <begin position="86"/>
        <end position="108"/>
    </location>
</feature>
<feature type="transmembrane region" description="Helical" evidence="10">
    <location>
        <begin position="194"/>
        <end position="218"/>
    </location>
</feature>
<dbReference type="EC" id="2.7.13.3" evidence="2"/>
<dbReference type="STRING" id="589385.SAMN05421504_10411"/>
<keyword evidence="10" id="KW-0472">Membrane</keyword>
<dbReference type="GO" id="GO:0005524">
    <property type="term" value="F:ATP binding"/>
    <property type="evidence" value="ECO:0007669"/>
    <property type="project" value="UniProtKB-KW"/>
</dbReference>
<dbReference type="AlphaFoldDB" id="A0A1H3FXJ7"/>
<keyword evidence="3" id="KW-0597">Phosphoprotein</keyword>
<dbReference type="Proteomes" id="UP000199515">
    <property type="component" value="Unassembled WGS sequence"/>
</dbReference>
<dbReference type="Pfam" id="PF02518">
    <property type="entry name" value="HATPase_c"/>
    <property type="match status" value="1"/>
</dbReference>
<dbReference type="InterPro" id="IPR050482">
    <property type="entry name" value="Sensor_HK_TwoCompSys"/>
</dbReference>
<keyword evidence="4" id="KW-0808">Transferase</keyword>